<protein>
    <recommendedName>
        <fullName evidence="6">SURF1-like protein</fullName>
    </recommendedName>
</protein>
<feature type="transmembrane region" description="Helical" evidence="6">
    <location>
        <begin position="235"/>
        <end position="254"/>
    </location>
</feature>
<evidence type="ECO:0000256" key="6">
    <source>
        <dbReference type="RuleBase" id="RU363076"/>
    </source>
</evidence>
<dbReference type="EMBL" id="JBHRXZ010000001">
    <property type="protein sequence ID" value="MFC3606197.1"/>
    <property type="molecule type" value="Genomic_DNA"/>
</dbReference>
<gene>
    <name evidence="7" type="ORF">ACFOMF_00135</name>
</gene>
<evidence type="ECO:0000313" key="8">
    <source>
        <dbReference type="Proteomes" id="UP001595630"/>
    </source>
</evidence>
<evidence type="ECO:0000256" key="3">
    <source>
        <dbReference type="ARBA" id="ARBA00022692"/>
    </source>
</evidence>
<evidence type="ECO:0000256" key="2">
    <source>
        <dbReference type="ARBA" id="ARBA00007165"/>
    </source>
</evidence>
<dbReference type="PANTHER" id="PTHR23427">
    <property type="entry name" value="SURFEIT LOCUS PROTEIN"/>
    <property type="match status" value="1"/>
</dbReference>
<dbReference type="RefSeq" id="WP_386359954.1">
    <property type="nucleotide sequence ID" value="NZ_JBHRXZ010000001.1"/>
</dbReference>
<evidence type="ECO:0000256" key="1">
    <source>
        <dbReference type="ARBA" id="ARBA00004370"/>
    </source>
</evidence>
<dbReference type="CDD" id="cd06662">
    <property type="entry name" value="SURF1"/>
    <property type="match status" value="1"/>
</dbReference>
<dbReference type="InterPro" id="IPR045214">
    <property type="entry name" value="Surf1/Surf4"/>
</dbReference>
<dbReference type="InterPro" id="IPR002994">
    <property type="entry name" value="Surf1/Shy1"/>
</dbReference>
<dbReference type="Pfam" id="PF02104">
    <property type="entry name" value="SURF1"/>
    <property type="match status" value="1"/>
</dbReference>
<evidence type="ECO:0000256" key="4">
    <source>
        <dbReference type="ARBA" id="ARBA00022989"/>
    </source>
</evidence>
<sequence>MRDSDNKGGAVQYSLPPDGILARLVGGFRSGWLPTVLVCLLLPSLVWLGTWQLARADEKRSLLAQYEARRSAEPVALTSLDGAADPAYRRVRLLGRFDGRHSLLLDSRIQAGQVGVELLQPFSDRLSGLQVLVNRGWLVWPDRRQPVLFDTPEQVIELNGWIYLPPGKGLRLSEVEGKGWPRLINRVEPSALWLQLAVEGYPHEVRLEPGPAALTVDWPVVATSPDMHLGYAVQWFALAAALLGLFIYLGIYNAREARHGNP</sequence>
<feature type="transmembrane region" description="Helical" evidence="6">
    <location>
        <begin position="31"/>
        <end position="51"/>
    </location>
</feature>
<dbReference type="PROSITE" id="PS50895">
    <property type="entry name" value="SURF1"/>
    <property type="match status" value="1"/>
</dbReference>
<accession>A0ABV7T0X3</accession>
<keyword evidence="5 6" id="KW-0472">Membrane</keyword>
<keyword evidence="3 6" id="KW-0812">Transmembrane</keyword>
<keyword evidence="6" id="KW-1003">Cell membrane</keyword>
<evidence type="ECO:0000313" key="7">
    <source>
        <dbReference type="EMBL" id="MFC3606197.1"/>
    </source>
</evidence>
<reference evidence="8" key="1">
    <citation type="journal article" date="2019" name="Int. J. Syst. Evol. Microbiol.">
        <title>The Global Catalogue of Microorganisms (GCM) 10K type strain sequencing project: providing services to taxonomists for standard genome sequencing and annotation.</title>
        <authorList>
            <consortium name="The Broad Institute Genomics Platform"/>
            <consortium name="The Broad Institute Genome Sequencing Center for Infectious Disease"/>
            <person name="Wu L."/>
            <person name="Ma J."/>
        </authorList>
    </citation>
    <scope>NUCLEOTIDE SEQUENCE [LARGE SCALE GENOMIC DNA]</scope>
    <source>
        <strain evidence="8">KCTC 42447</strain>
    </source>
</reference>
<evidence type="ECO:0000256" key="5">
    <source>
        <dbReference type="ARBA" id="ARBA00023136"/>
    </source>
</evidence>
<name>A0ABV7T0X3_9GAMM</name>
<keyword evidence="4 6" id="KW-1133">Transmembrane helix</keyword>
<organism evidence="7 8">
    <name type="scientific">Stutzerimonas tarimensis</name>
    <dbReference type="NCBI Taxonomy" id="1507735"/>
    <lineage>
        <taxon>Bacteria</taxon>
        <taxon>Pseudomonadati</taxon>
        <taxon>Pseudomonadota</taxon>
        <taxon>Gammaproteobacteria</taxon>
        <taxon>Pseudomonadales</taxon>
        <taxon>Pseudomonadaceae</taxon>
        <taxon>Stutzerimonas</taxon>
    </lineage>
</organism>
<comment type="similarity">
    <text evidence="2 6">Belongs to the SURF1 family.</text>
</comment>
<comment type="caution">
    <text evidence="7">The sequence shown here is derived from an EMBL/GenBank/DDBJ whole genome shotgun (WGS) entry which is preliminary data.</text>
</comment>
<proteinExistence type="inferred from homology"/>
<comment type="subcellular location">
    <subcellularLocation>
        <location evidence="6">Cell membrane</location>
        <topology evidence="6">Multi-pass membrane protein</topology>
    </subcellularLocation>
    <subcellularLocation>
        <location evidence="1">Membrane</location>
    </subcellularLocation>
</comment>
<dbReference type="Proteomes" id="UP001595630">
    <property type="component" value="Unassembled WGS sequence"/>
</dbReference>
<dbReference type="PANTHER" id="PTHR23427:SF2">
    <property type="entry name" value="SURFEIT LOCUS PROTEIN 1"/>
    <property type="match status" value="1"/>
</dbReference>
<keyword evidence="8" id="KW-1185">Reference proteome</keyword>